<dbReference type="GO" id="GO:0003677">
    <property type="term" value="F:DNA binding"/>
    <property type="evidence" value="ECO:0007669"/>
    <property type="project" value="InterPro"/>
</dbReference>
<dbReference type="OrthoDB" id="2064541at2"/>
<dbReference type="InterPro" id="IPR001387">
    <property type="entry name" value="Cro/C1-type_HTH"/>
</dbReference>
<feature type="domain" description="HTH cro/C1-type" evidence="1">
    <location>
        <begin position="5"/>
        <end position="58"/>
    </location>
</feature>
<sequence length="64" mass="7341">MKLLLDEIMEQRNLTERQVSILTGLSRSSVHEIRKGSMPRVDTLEQLAKGLKIKISDLIESDYL</sequence>
<dbReference type="InterPro" id="IPR010982">
    <property type="entry name" value="Lambda_DNA-bd_dom_sf"/>
</dbReference>
<evidence type="ECO:0000313" key="3">
    <source>
        <dbReference type="Proteomes" id="UP000283880"/>
    </source>
</evidence>
<protein>
    <submittedName>
        <fullName evidence="2">XRE family transcriptional regulator</fullName>
    </submittedName>
</protein>
<dbReference type="PROSITE" id="PS50943">
    <property type="entry name" value="HTH_CROC1"/>
    <property type="match status" value="1"/>
</dbReference>
<comment type="caution">
    <text evidence="2">The sequence shown here is derived from an EMBL/GenBank/DDBJ whole genome shotgun (WGS) entry which is preliminary data.</text>
</comment>
<dbReference type="RefSeq" id="WP_007708998.1">
    <property type="nucleotide sequence ID" value="NZ_CABMHH010000239.1"/>
</dbReference>
<dbReference type="CDD" id="cd00093">
    <property type="entry name" value="HTH_XRE"/>
    <property type="match status" value="1"/>
</dbReference>
<accession>A0A413FAM4</accession>
<dbReference type="Proteomes" id="UP000283880">
    <property type="component" value="Unassembled WGS sequence"/>
</dbReference>
<dbReference type="Gene3D" id="1.10.260.40">
    <property type="entry name" value="lambda repressor-like DNA-binding domains"/>
    <property type="match status" value="1"/>
</dbReference>
<dbReference type="EMBL" id="QSBM01000017">
    <property type="protein sequence ID" value="RGX25966.1"/>
    <property type="molecule type" value="Genomic_DNA"/>
</dbReference>
<dbReference type="GeneID" id="93281892"/>
<dbReference type="SMART" id="SM00530">
    <property type="entry name" value="HTH_XRE"/>
    <property type="match status" value="1"/>
</dbReference>
<dbReference type="SUPFAM" id="SSF47413">
    <property type="entry name" value="lambda repressor-like DNA-binding domains"/>
    <property type="match status" value="1"/>
</dbReference>
<proteinExistence type="predicted"/>
<organism evidence="2 3">
    <name type="scientific">Enterocloster asparagiformis</name>
    <dbReference type="NCBI Taxonomy" id="333367"/>
    <lineage>
        <taxon>Bacteria</taxon>
        <taxon>Bacillati</taxon>
        <taxon>Bacillota</taxon>
        <taxon>Clostridia</taxon>
        <taxon>Lachnospirales</taxon>
        <taxon>Lachnospiraceae</taxon>
        <taxon>Enterocloster</taxon>
    </lineage>
</organism>
<name>A0A413FAM4_9FIRM</name>
<evidence type="ECO:0000259" key="1">
    <source>
        <dbReference type="PROSITE" id="PS50943"/>
    </source>
</evidence>
<evidence type="ECO:0000313" key="2">
    <source>
        <dbReference type="EMBL" id="RGX25966.1"/>
    </source>
</evidence>
<dbReference type="AlphaFoldDB" id="A0A413FAM4"/>
<dbReference type="Pfam" id="PF13443">
    <property type="entry name" value="HTH_26"/>
    <property type="match status" value="1"/>
</dbReference>
<gene>
    <name evidence="2" type="ORF">DWV29_19815</name>
</gene>
<reference evidence="2 3" key="1">
    <citation type="submission" date="2018-08" db="EMBL/GenBank/DDBJ databases">
        <title>A genome reference for cultivated species of the human gut microbiota.</title>
        <authorList>
            <person name="Zou Y."/>
            <person name="Xue W."/>
            <person name="Luo G."/>
        </authorList>
    </citation>
    <scope>NUCLEOTIDE SEQUENCE [LARGE SCALE GENOMIC DNA]</scope>
    <source>
        <strain evidence="2 3">AF04-15</strain>
    </source>
</reference>